<dbReference type="InterPro" id="IPR027417">
    <property type="entry name" value="P-loop_NTPase"/>
</dbReference>
<gene>
    <name evidence="10" type="ORF">KUTeg_008440</name>
</gene>
<evidence type="ECO:0000256" key="7">
    <source>
        <dbReference type="SAM" id="Phobius"/>
    </source>
</evidence>
<evidence type="ECO:0000256" key="4">
    <source>
        <dbReference type="ARBA" id="ARBA00022840"/>
    </source>
</evidence>
<feature type="domain" description="ABC transmembrane type-1" evidence="9">
    <location>
        <begin position="380"/>
        <end position="438"/>
    </location>
</feature>
<evidence type="ECO:0000313" key="11">
    <source>
        <dbReference type="Proteomes" id="UP001217089"/>
    </source>
</evidence>
<evidence type="ECO:0000256" key="3">
    <source>
        <dbReference type="ARBA" id="ARBA00022741"/>
    </source>
</evidence>
<dbReference type="SUPFAM" id="SSF52540">
    <property type="entry name" value="P-loop containing nucleoside triphosphate hydrolases"/>
    <property type="match status" value="2"/>
</dbReference>
<feature type="domain" description="ABC transporter" evidence="8">
    <location>
        <begin position="68"/>
        <end position="308"/>
    </location>
</feature>
<name>A0ABQ9F952_TEGGR</name>
<dbReference type="PROSITE" id="PS50929">
    <property type="entry name" value="ABC_TM1F"/>
    <property type="match status" value="2"/>
</dbReference>
<comment type="subcellular location">
    <subcellularLocation>
        <location evidence="1">Membrane</location>
        <topology evidence="1">Multi-pass membrane protein</topology>
    </subcellularLocation>
</comment>
<evidence type="ECO:0000313" key="10">
    <source>
        <dbReference type="EMBL" id="KAJ8313879.1"/>
    </source>
</evidence>
<dbReference type="PANTHER" id="PTHR43394:SF1">
    <property type="entry name" value="ATP-BINDING CASSETTE SUB-FAMILY B MEMBER 10, MITOCHONDRIAL"/>
    <property type="match status" value="1"/>
</dbReference>
<organism evidence="10 11">
    <name type="scientific">Tegillarca granosa</name>
    <name type="common">Malaysian cockle</name>
    <name type="synonym">Anadara granosa</name>
    <dbReference type="NCBI Taxonomy" id="220873"/>
    <lineage>
        <taxon>Eukaryota</taxon>
        <taxon>Metazoa</taxon>
        <taxon>Spiralia</taxon>
        <taxon>Lophotrochozoa</taxon>
        <taxon>Mollusca</taxon>
        <taxon>Bivalvia</taxon>
        <taxon>Autobranchia</taxon>
        <taxon>Pteriomorphia</taxon>
        <taxon>Arcoida</taxon>
        <taxon>Arcoidea</taxon>
        <taxon>Arcidae</taxon>
        <taxon>Tegillarca</taxon>
    </lineage>
</organism>
<dbReference type="SUPFAM" id="SSF90123">
    <property type="entry name" value="ABC transporter transmembrane region"/>
    <property type="match status" value="1"/>
</dbReference>
<proteinExistence type="predicted"/>
<dbReference type="SMART" id="SM00382">
    <property type="entry name" value="AAA"/>
    <property type="match status" value="2"/>
</dbReference>
<dbReference type="InterPro" id="IPR011527">
    <property type="entry name" value="ABC1_TM_dom"/>
</dbReference>
<dbReference type="Proteomes" id="UP001217089">
    <property type="component" value="Unassembled WGS sequence"/>
</dbReference>
<keyword evidence="4" id="KW-0067">ATP-binding</keyword>
<accession>A0ABQ9F952</accession>
<keyword evidence="2 7" id="KW-0812">Transmembrane</keyword>
<protein>
    <submittedName>
        <fullName evidence="10">Uncharacterized protein</fullName>
    </submittedName>
</protein>
<evidence type="ECO:0000256" key="5">
    <source>
        <dbReference type="ARBA" id="ARBA00022989"/>
    </source>
</evidence>
<feature type="domain" description="ABC transporter" evidence="8">
    <location>
        <begin position="448"/>
        <end position="674"/>
    </location>
</feature>
<dbReference type="EMBL" id="JARBDR010000342">
    <property type="protein sequence ID" value="KAJ8313879.1"/>
    <property type="molecule type" value="Genomic_DNA"/>
</dbReference>
<evidence type="ECO:0000259" key="9">
    <source>
        <dbReference type="PROSITE" id="PS50929"/>
    </source>
</evidence>
<feature type="transmembrane region" description="Helical" evidence="7">
    <location>
        <begin position="397"/>
        <end position="420"/>
    </location>
</feature>
<dbReference type="Gene3D" id="3.40.50.300">
    <property type="entry name" value="P-loop containing nucleotide triphosphate hydrolases"/>
    <property type="match status" value="2"/>
</dbReference>
<keyword evidence="6 7" id="KW-0472">Membrane</keyword>
<dbReference type="InterPro" id="IPR017871">
    <property type="entry name" value="ABC_transporter-like_CS"/>
</dbReference>
<evidence type="ECO:0000256" key="6">
    <source>
        <dbReference type="ARBA" id="ARBA00023136"/>
    </source>
</evidence>
<evidence type="ECO:0000259" key="8">
    <source>
        <dbReference type="PROSITE" id="PS50893"/>
    </source>
</evidence>
<keyword evidence="3" id="KW-0547">Nucleotide-binding</keyword>
<sequence>MQDQTLPGKVLASIIMGIMALGQAMPNLEIIGNARGVADKVYWIIDHTSQIDSLSESGVKINNFRGNIEFRDVCFSYPSRLDLQVLKNFNFKVKAGQSVALMGSSGCGKSTVVLLDGKNIKDLNVRWLRQQIGVVSQEPVLFSTTIAENIRYGRWGVTQEEVENAAKEANAHDFIMKFPQGYETFVGEHGAQMSGGQKQRIAIARAQIGRTSITIAHRLSMISNVDIIYCMNNGNDDNTNEDLPKVPLKKILKLNSPEWHLIVIGCISSIVTGTVHPFYSMVNAEFLKDASFFDNKKNSVGTLTTRLATDVTQIAGATANKIGIVLETIATMICVLVIAFIYSWKLCLVVLAFMPLVISAGIIQGKIIQGFYKGDKSCMEEAGKIYRTGMKKSIIQSILYGFSQAISIFAYAASFAYGAYLVQNEDLKFDDVFSIHSYNEGQEIIGEMQLKNVTFRYPSRPGVAVLDEFNLTVKVEDTVAIIGASGSGKSTICQILDRFYDPDQGEVLLDGRNLKNFNLQWFRSKVSIVSQEPVLFDLSIKENIAYGDNSRDVGMDEIISAAKTANIHNFITSLPQLSGGQKQRIAIARALISNPKILLLDEATSALDTENEMIVQKALENAQKGRTSIVITHRLSSLQNYDRIALVHKGQVVELGSHSELLTKMGIYYKLYHQYLKKNSIIVSNFQLLKNNNKCSYFLKLNKIFNITIENSSFFKMNKKFNIKIEMFYFFKMNKNFNIKI</sequence>
<dbReference type="PROSITE" id="PS50893">
    <property type="entry name" value="ABC_TRANSPORTER_2"/>
    <property type="match status" value="2"/>
</dbReference>
<feature type="domain" description="ABC transmembrane type-1" evidence="9">
    <location>
        <begin position="289"/>
        <end position="373"/>
    </location>
</feature>
<feature type="transmembrane region" description="Helical" evidence="7">
    <location>
        <begin position="322"/>
        <end position="342"/>
    </location>
</feature>
<dbReference type="InterPro" id="IPR003439">
    <property type="entry name" value="ABC_transporter-like_ATP-bd"/>
</dbReference>
<keyword evidence="11" id="KW-1185">Reference proteome</keyword>
<dbReference type="CDD" id="cd03249">
    <property type="entry name" value="ABC_MTABC3_MDL1_MDL2"/>
    <property type="match status" value="1"/>
</dbReference>
<dbReference type="InterPro" id="IPR036640">
    <property type="entry name" value="ABC1_TM_sf"/>
</dbReference>
<dbReference type="Pfam" id="PF00664">
    <property type="entry name" value="ABC_membrane"/>
    <property type="match status" value="2"/>
</dbReference>
<dbReference type="PANTHER" id="PTHR43394">
    <property type="entry name" value="ATP-DEPENDENT PERMEASE MDL1, MITOCHONDRIAL"/>
    <property type="match status" value="1"/>
</dbReference>
<evidence type="ECO:0000256" key="1">
    <source>
        <dbReference type="ARBA" id="ARBA00004141"/>
    </source>
</evidence>
<dbReference type="Gene3D" id="1.20.1560.10">
    <property type="entry name" value="ABC transporter type 1, transmembrane domain"/>
    <property type="match status" value="1"/>
</dbReference>
<feature type="transmembrane region" description="Helical" evidence="7">
    <location>
        <begin position="348"/>
        <end position="368"/>
    </location>
</feature>
<evidence type="ECO:0000256" key="2">
    <source>
        <dbReference type="ARBA" id="ARBA00022692"/>
    </source>
</evidence>
<keyword evidence="5 7" id="KW-1133">Transmembrane helix</keyword>
<dbReference type="InterPro" id="IPR039421">
    <property type="entry name" value="Type_1_exporter"/>
</dbReference>
<dbReference type="PROSITE" id="PS00211">
    <property type="entry name" value="ABC_TRANSPORTER_1"/>
    <property type="match status" value="1"/>
</dbReference>
<dbReference type="InterPro" id="IPR003593">
    <property type="entry name" value="AAA+_ATPase"/>
</dbReference>
<reference evidence="10 11" key="1">
    <citation type="submission" date="2022-12" db="EMBL/GenBank/DDBJ databases">
        <title>Chromosome-level genome of Tegillarca granosa.</title>
        <authorList>
            <person name="Kim J."/>
        </authorList>
    </citation>
    <scope>NUCLEOTIDE SEQUENCE [LARGE SCALE GENOMIC DNA]</scope>
    <source>
        <strain evidence="10">Teg-2019</strain>
        <tissue evidence="10">Adductor muscle</tissue>
    </source>
</reference>
<comment type="caution">
    <text evidence="10">The sequence shown here is derived from an EMBL/GenBank/DDBJ whole genome shotgun (WGS) entry which is preliminary data.</text>
</comment>
<dbReference type="Pfam" id="PF00005">
    <property type="entry name" value="ABC_tran"/>
    <property type="match status" value="2"/>
</dbReference>